<dbReference type="AlphaFoldDB" id="A0AB73T5C5"/>
<comment type="caution">
    <text evidence="1">The sequence shown here is derived from an EMBL/GenBank/DDBJ whole genome shotgun (WGS) entry which is preliminary data.</text>
</comment>
<gene>
    <name evidence="1" type="ORF">C7383_10597</name>
</gene>
<dbReference type="Pfam" id="PF11116">
    <property type="entry name" value="DUF2624"/>
    <property type="match status" value="1"/>
</dbReference>
<organism evidence="1 2">
    <name type="scientific">Murimonas intestini</name>
    <dbReference type="NCBI Taxonomy" id="1337051"/>
    <lineage>
        <taxon>Bacteria</taxon>
        <taxon>Bacillati</taxon>
        <taxon>Bacillota</taxon>
        <taxon>Clostridia</taxon>
        <taxon>Lachnospirales</taxon>
        <taxon>Lachnospiraceae</taxon>
        <taxon>Murimonas</taxon>
    </lineage>
</organism>
<dbReference type="Proteomes" id="UP000245412">
    <property type="component" value="Unassembled WGS sequence"/>
</dbReference>
<evidence type="ECO:0000313" key="1">
    <source>
        <dbReference type="EMBL" id="PWJ76063.1"/>
    </source>
</evidence>
<accession>A0AB73T5C5</accession>
<dbReference type="RefSeq" id="WP_109626133.1">
    <property type="nucleotide sequence ID" value="NZ_JANKBI010000003.1"/>
</dbReference>
<sequence length="77" mass="8849">MKINSEILEKIKNIKSMEELLTLARENDIEITEEQAEQFLEAVETRILSDDELINVTGGLAPKGIFNIRKDNNNKYL</sequence>
<dbReference type="InterPro" id="IPR020277">
    <property type="entry name" value="DUF2624"/>
</dbReference>
<name>A0AB73T5C5_9FIRM</name>
<keyword evidence="2" id="KW-1185">Reference proteome</keyword>
<proteinExistence type="predicted"/>
<evidence type="ECO:0000313" key="2">
    <source>
        <dbReference type="Proteomes" id="UP000245412"/>
    </source>
</evidence>
<protein>
    <submittedName>
        <fullName evidence="1">Uncharacterized protein DUF2624</fullName>
    </submittedName>
</protein>
<reference evidence="1 2" key="1">
    <citation type="submission" date="2018-05" db="EMBL/GenBank/DDBJ databases">
        <authorList>
            <person name="Goeker M."/>
            <person name="Huntemann M."/>
            <person name="Clum A."/>
            <person name="Pillay M."/>
            <person name="Palaniappan K."/>
            <person name="Varghese N."/>
            <person name="Mikhailova N."/>
            <person name="Stamatis D."/>
            <person name="Reddy T."/>
            <person name="Daum C."/>
            <person name="Shapiro N."/>
            <person name="Ivanova N."/>
            <person name="Kyrpides N."/>
            <person name="Woyke T."/>
        </authorList>
    </citation>
    <scope>NUCLEOTIDE SEQUENCE [LARGE SCALE GENOMIC DNA]</scope>
    <source>
        <strain evidence="1 2">DSM 26524</strain>
    </source>
</reference>
<dbReference type="EMBL" id="QGGY01000005">
    <property type="protein sequence ID" value="PWJ76063.1"/>
    <property type="molecule type" value="Genomic_DNA"/>
</dbReference>